<dbReference type="PROSITE" id="PS50943">
    <property type="entry name" value="HTH_CROC1"/>
    <property type="match status" value="1"/>
</dbReference>
<dbReference type="SMART" id="SM00530">
    <property type="entry name" value="HTH_XRE"/>
    <property type="match status" value="1"/>
</dbReference>
<dbReference type="STRING" id="440168.SAMN04487974_103411"/>
<dbReference type="OrthoDB" id="2986852at2"/>
<dbReference type="Pfam" id="PF01381">
    <property type="entry name" value="HTH_3"/>
    <property type="match status" value="1"/>
</dbReference>
<sequence>MRLAQIFGRNVRKARLAKGWSQEQLAFEANLQRSYISEIETGKRNPTLDVVETIARVLEVRVIELLAE</sequence>
<evidence type="ECO:0000256" key="1">
    <source>
        <dbReference type="ARBA" id="ARBA00023125"/>
    </source>
</evidence>
<evidence type="ECO:0000313" key="3">
    <source>
        <dbReference type="EMBL" id="SDG53435.1"/>
    </source>
</evidence>
<protein>
    <submittedName>
        <fullName evidence="3">Helix-turn-helix</fullName>
    </submittedName>
</protein>
<dbReference type="InterPro" id="IPR010982">
    <property type="entry name" value="Lambda_DNA-bd_dom_sf"/>
</dbReference>
<dbReference type="SUPFAM" id="SSF47413">
    <property type="entry name" value="lambda repressor-like DNA-binding domains"/>
    <property type="match status" value="1"/>
</dbReference>
<dbReference type="InterPro" id="IPR001387">
    <property type="entry name" value="Cro/C1-type_HTH"/>
</dbReference>
<evidence type="ECO:0000313" key="4">
    <source>
        <dbReference type="Proteomes" id="UP000199495"/>
    </source>
</evidence>
<keyword evidence="4" id="KW-1185">Reference proteome</keyword>
<dbReference type="GO" id="GO:0003677">
    <property type="term" value="F:DNA binding"/>
    <property type="evidence" value="ECO:0007669"/>
    <property type="project" value="UniProtKB-KW"/>
</dbReference>
<dbReference type="GO" id="GO:0003700">
    <property type="term" value="F:DNA-binding transcription factor activity"/>
    <property type="evidence" value="ECO:0007669"/>
    <property type="project" value="TreeGrafter"/>
</dbReference>
<dbReference type="PANTHER" id="PTHR46797">
    <property type="entry name" value="HTH-TYPE TRANSCRIPTIONAL REGULATOR"/>
    <property type="match status" value="1"/>
</dbReference>
<dbReference type="CDD" id="cd00093">
    <property type="entry name" value="HTH_XRE"/>
    <property type="match status" value="1"/>
</dbReference>
<accession>A0A1G7V0P2</accession>
<evidence type="ECO:0000259" key="2">
    <source>
        <dbReference type="PROSITE" id="PS50943"/>
    </source>
</evidence>
<dbReference type="Gene3D" id="1.10.260.40">
    <property type="entry name" value="lambda repressor-like DNA-binding domains"/>
    <property type="match status" value="1"/>
</dbReference>
<dbReference type="EMBL" id="FNCS01000003">
    <property type="protein sequence ID" value="SDG53435.1"/>
    <property type="molecule type" value="Genomic_DNA"/>
</dbReference>
<dbReference type="RefSeq" id="WP_090594692.1">
    <property type="nucleotide sequence ID" value="NZ_FNCS01000003.1"/>
</dbReference>
<dbReference type="InterPro" id="IPR050807">
    <property type="entry name" value="TransReg_Diox_bact_type"/>
</dbReference>
<keyword evidence="1" id="KW-0238">DNA-binding</keyword>
<dbReference type="PANTHER" id="PTHR46797:SF1">
    <property type="entry name" value="METHYLPHOSPHONATE SYNTHASE"/>
    <property type="match status" value="1"/>
</dbReference>
<reference evidence="3 4" key="1">
    <citation type="submission" date="2016-10" db="EMBL/GenBank/DDBJ databases">
        <authorList>
            <person name="de Groot N.N."/>
        </authorList>
    </citation>
    <scope>NUCLEOTIDE SEQUENCE [LARGE SCALE GENOMIC DNA]</scope>
    <source>
        <strain evidence="3 4">CGMCC 1.10267</strain>
    </source>
</reference>
<name>A0A1G7V0P2_9HYPH</name>
<gene>
    <name evidence="3" type="ORF">SAMN04487974_103411</name>
</gene>
<dbReference type="GO" id="GO:0005829">
    <property type="term" value="C:cytosol"/>
    <property type="evidence" value="ECO:0007669"/>
    <property type="project" value="TreeGrafter"/>
</dbReference>
<dbReference type="AlphaFoldDB" id="A0A1G7V0P2"/>
<dbReference type="Proteomes" id="UP000199495">
    <property type="component" value="Unassembled WGS sequence"/>
</dbReference>
<proteinExistence type="predicted"/>
<organism evidence="3 4">
    <name type="scientific">Pelagibacterium luteolum</name>
    <dbReference type="NCBI Taxonomy" id="440168"/>
    <lineage>
        <taxon>Bacteria</taxon>
        <taxon>Pseudomonadati</taxon>
        <taxon>Pseudomonadota</taxon>
        <taxon>Alphaproteobacteria</taxon>
        <taxon>Hyphomicrobiales</taxon>
        <taxon>Devosiaceae</taxon>
        <taxon>Pelagibacterium</taxon>
    </lineage>
</organism>
<feature type="domain" description="HTH cro/C1-type" evidence="2">
    <location>
        <begin position="11"/>
        <end position="65"/>
    </location>
</feature>